<proteinExistence type="predicted"/>
<accession>A0A7D5YFY0</accession>
<evidence type="ECO:0000313" key="1">
    <source>
        <dbReference type="EMBL" id="QLI60669.1"/>
    </source>
</evidence>
<reference evidence="1 2" key="1">
    <citation type="submission" date="2019-10" db="EMBL/GenBank/DDBJ databases">
        <authorList>
            <person name="Kayansamruaj P."/>
        </authorList>
    </citation>
    <scope>NUCLEOTIDE SEQUENCE [LARGE SCALE GENOMIC DNA]</scope>
    <source>
        <strain evidence="1">SDDV_Thai_2019</strain>
    </source>
</reference>
<organism evidence="1 2">
    <name type="scientific">Scale drop disease virus</name>
    <dbReference type="NCBI Taxonomy" id="1697349"/>
    <lineage>
        <taxon>Viruses</taxon>
        <taxon>Varidnaviria</taxon>
        <taxon>Bamfordvirae</taxon>
        <taxon>Nucleocytoviricota</taxon>
        <taxon>Megaviricetes</taxon>
        <taxon>Pimascovirales</taxon>
        <taxon>Pimascovirales incertae sedis</taxon>
        <taxon>Iridoviridae</taxon>
        <taxon>Alphairidovirinae</taxon>
        <taxon>Megalocytivirus</taxon>
        <taxon>Megalocytivirus lates1</taxon>
    </lineage>
</organism>
<dbReference type="Proteomes" id="UP000510602">
    <property type="component" value="Segment"/>
</dbReference>
<sequence length="470" mass="53651">MENITQAVDTFQFDWQQVAISPLHPYKHTELTVNPPMENSLHAIQEDFQLSQSIIDKTIEVEPLRELEPIAAFSELTCPDSIEEVILHTKKYLQYLLTVIQNRIFVYKHIIPYVIIESISRGLTNTNDDEQDNNIVQLSRFDEQIRENLMTQIYPLMQKMQENVINQNDSQLLKHLEKLTEDYNSETKAMLEEANETLINNLHTSIAQTNASLLMADMYLTRFRHAIESSFQMESDRLINYVHDSKRQLNAILSSIDIDQLMTKYNINVEQKNELQELVNGMTNMLAAIDAKNTTLETELTALNLSLVNSDNPCVTPSYIEKIFNKNISAVTLDNRVALETLSLTGVYRFTGAQPMTLQLGQYTLSRSYDANQLVRLFYKLNFSVKSNTDGKGELTFVLNTDTIVHTQIITLPVNNSAFKAVETHAYFTIPTTGVYTLTVNLKALLKNANANSNYEITLKDICDVTLLML</sequence>
<protein>
    <submittedName>
        <fullName evidence="1">Uncharacterized protein</fullName>
    </submittedName>
</protein>
<dbReference type="EMBL" id="MN562489">
    <property type="protein sequence ID" value="QLI60669.1"/>
    <property type="molecule type" value="Genomic_DNA"/>
</dbReference>
<evidence type="ECO:0000313" key="2">
    <source>
        <dbReference type="Proteomes" id="UP000510602"/>
    </source>
</evidence>
<name>A0A7D5YFY0_9VIRU</name>